<dbReference type="EMBL" id="CAKASE010000080">
    <property type="protein sequence ID" value="CAG9581473.1"/>
    <property type="molecule type" value="Genomic_DNA"/>
</dbReference>
<name>A0A8J2W627_9NEOP</name>
<accession>A0A8J2W627</accession>
<protein>
    <submittedName>
        <fullName evidence="2">(African queen) hypothetical protein</fullName>
    </submittedName>
</protein>
<sequence length="117" mass="11789">MDTLATLDSAGTGCTQLASSDAVADLSAGELSTTIVGAPNDLSLIVDSARLSEMDSMEGSGTPVKITGTTKTDYGEDYVDTRLGTGESSRSRSGLKIPVCNGPKPVKGSKSLCASAA</sequence>
<reference evidence="2" key="1">
    <citation type="submission" date="2021-09" db="EMBL/GenBank/DDBJ databases">
        <authorList>
            <person name="Martin H S."/>
        </authorList>
    </citation>
    <scope>NUCLEOTIDE SEQUENCE</scope>
</reference>
<evidence type="ECO:0000256" key="1">
    <source>
        <dbReference type="SAM" id="MobiDB-lite"/>
    </source>
</evidence>
<dbReference type="Proteomes" id="UP000789524">
    <property type="component" value="Unassembled WGS sequence"/>
</dbReference>
<keyword evidence="3" id="KW-1185">Reference proteome</keyword>
<gene>
    <name evidence="2" type="ORF">DCHRY22_LOCUS14071</name>
</gene>
<evidence type="ECO:0000313" key="2">
    <source>
        <dbReference type="EMBL" id="CAG9581473.1"/>
    </source>
</evidence>
<evidence type="ECO:0000313" key="3">
    <source>
        <dbReference type="Proteomes" id="UP000789524"/>
    </source>
</evidence>
<feature type="region of interest" description="Disordered" evidence="1">
    <location>
        <begin position="54"/>
        <end position="117"/>
    </location>
</feature>
<organism evidence="2 3">
    <name type="scientific">Danaus chrysippus</name>
    <name type="common">African queen</name>
    <dbReference type="NCBI Taxonomy" id="151541"/>
    <lineage>
        <taxon>Eukaryota</taxon>
        <taxon>Metazoa</taxon>
        <taxon>Ecdysozoa</taxon>
        <taxon>Arthropoda</taxon>
        <taxon>Hexapoda</taxon>
        <taxon>Insecta</taxon>
        <taxon>Pterygota</taxon>
        <taxon>Neoptera</taxon>
        <taxon>Endopterygota</taxon>
        <taxon>Lepidoptera</taxon>
        <taxon>Glossata</taxon>
        <taxon>Ditrysia</taxon>
        <taxon>Papilionoidea</taxon>
        <taxon>Nymphalidae</taxon>
        <taxon>Danainae</taxon>
        <taxon>Danaini</taxon>
        <taxon>Danaina</taxon>
        <taxon>Danaus</taxon>
        <taxon>Anosia</taxon>
    </lineage>
</organism>
<dbReference type="AlphaFoldDB" id="A0A8J2W627"/>
<proteinExistence type="predicted"/>
<comment type="caution">
    <text evidence="2">The sequence shown here is derived from an EMBL/GenBank/DDBJ whole genome shotgun (WGS) entry which is preliminary data.</text>
</comment>